<keyword evidence="7 15" id="KW-0418">Kinase</keyword>
<feature type="domain" description="Protein kinase" evidence="13">
    <location>
        <begin position="9"/>
        <end position="262"/>
    </location>
</feature>
<dbReference type="InterPro" id="IPR028375">
    <property type="entry name" value="KA1/Ssp2_C"/>
</dbReference>
<evidence type="ECO:0000259" key="14">
    <source>
        <dbReference type="PROSITE" id="PS50032"/>
    </source>
</evidence>
<sequence length="653" mass="76375">MFTNRVNDYLLGQVIGKGNFGKVRLAKHIPTKEIVAMKIIYKKQNFLTEKTRSHLFREMKILQQLNHPNLIELYEIFEDDDNWYIVMEYIRGGELFDYVIKEKKVQESIARKFFAQIVSGISYCHSKNIVHRDLKLENLLLTNDQQIKIIDFGLSNFSKRDELLNTFCGSASYAAPEVIQGMDYDGLKSDVWSLGVLLFVLLVGKFPFGNQNIKILLLKIKAKRYYFPNYLSDSVINLIKNMLIIDPKRRYSISQVMEHDWFQLDEKVPQLFEAKSKYSGELINPLIVIKMVSLGFKYDQVLKDLQSKKYSPHMATYLMIRKQAMEGRFEKFRDSDLYDNLSFTSNLLDEENGWTIKNVNVTKNKNSNKNKNTNKNKNQNEIQNSFNEINYPLPKETSLKKSFSRRKRKFSLFGKKKAFDLNNFDCGISKSSEIIENEIHINENEKSKIKRSILRRKSKSKKKTESAEIKDKIKSGDEKCDEDESIGENINNNNNSNGKKRKKIISYKKNKKQTSFLMVVDEKSSKKVSKMKKMQFLDNNNNSDVDNNKEEEESKTIKDHLNPSLITKKSSKALLKISKKILKKNKISFRPKSKFVLDCGIKQILENETIDFQIEIAQLDTLPNFRKMKFRQISASFETFQNYYKLIVNQFNL</sequence>
<feature type="region of interest" description="Disordered" evidence="12">
    <location>
        <begin position="530"/>
        <end position="557"/>
    </location>
</feature>
<feature type="region of interest" description="Disordered" evidence="12">
    <location>
        <begin position="454"/>
        <end position="502"/>
    </location>
</feature>
<evidence type="ECO:0000256" key="5">
    <source>
        <dbReference type="ARBA" id="ARBA00022679"/>
    </source>
</evidence>
<dbReference type="GO" id="GO:0005737">
    <property type="term" value="C:cytoplasm"/>
    <property type="evidence" value="ECO:0007669"/>
    <property type="project" value="UniProtKB-SubCell"/>
</dbReference>
<dbReference type="InterPro" id="IPR001772">
    <property type="entry name" value="KA1_dom"/>
</dbReference>
<evidence type="ECO:0000256" key="7">
    <source>
        <dbReference type="ARBA" id="ARBA00022777"/>
    </source>
</evidence>
<keyword evidence="5" id="KW-0808">Transferase</keyword>
<comment type="caution">
    <text evidence="15">The sequence shown here is derived from an EMBL/GenBank/DDBJ whole genome shotgun (WGS) entry which is preliminary data.</text>
</comment>
<accession>A0AAV7Z617</accession>
<dbReference type="Proteomes" id="UP001146793">
    <property type="component" value="Unassembled WGS sequence"/>
</dbReference>
<dbReference type="Pfam" id="PF00069">
    <property type="entry name" value="Pkinase"/>
    <property type="match status" value="1"/>
</dbReference>
<evidence type="ECO:0000256" key="2">
    <source>
        <dbReference type="ARBA" id="ARBA00012513"/>
    </source>
</evidence>
<keyword evidence="8 11" id="KW-0067">ATP-binding</keyword>
<gene>
    <name evidence="15" type="ORF">M0812_19747</name>
</gene>
<dbReference type="PANTHER" id="PTHR24346:SF82">
    <property type="entry name" value="KP78A-RELATED"/>
    <property type="match status" value="1"/>
</dbReference>
<name>A0AAV7Z617_9EUKA</name>
<evidence type="ECO:0000313" key="16">
    <source>
        <dbReference type="Proteomes" id="UP001146793"/>
    </source>
</evidence>
<dbReference type="PROSITE" id="PS00108">
    <property type="entry name" value="PROTEIN_KINASE_ST"/>
    <property type="match status" value="1"/>
</dbReference>
<feature type="compositionally biased region" description="Basic and acidic residues" evidence="12">
    <location>
        <begin position="546"/>
        <end position="557"/>
    </location>
</feature>
<keyword evidence="4" id="KW-0723">Serine/threonine-protein kinase</keyword>
<evidence type="ECO:0000256" key="10">
    <source>
        <dbReference type="ARBA" id="ARBA00048679"/>
    </source>
</evidence>
<comment type="subcellular location">
    <subcellularLocation>
        <location evidence="1">Cytoplasm</location>
    </subcellularLocation>
</comment>
<evidence type="ECO:0000256" key="6">
    <source>
        <dbReference type="ARBA" id="ARBA00022741"/>
    </source>
</evidence>
<dbReference type="Gene3D" id="1.10.510.10">
    <property type="entry name" value="Transferase(Phosphotransferase) domain 1"/>
    <property type="match status" value="1"/>
</dbReference>
<evidence type="ECO:0000256" key="9">
    <source>
        <dbReference type="ARBA" id="ARBA00047899"/>
    </source>
</evidence>
<organism evidence="15 16">
    <name type="scientific">Anaeramoeba flamelloides</name>
    <dbReference type="NCBI Taxonomy" id="1746091"/>
    <lineage>
        <taxon>Eukaryota</taxon>
        <taxon>Metamonada</taxon>
        <taxon>Anaeramoebidae</taxon>
        <taxon>Anaeramoeba</taxon>
    </lineage>
</organism>
<comment type="catalytic activity">
    <reaction evidence="10">
        <text>L-seryl-[protein] + ATP = O-phospho-L-seryl-[protein] + ADP + H(+)</text>
        <dbReference type="Rhea" id="RHEA:17989"/>
        <dbReference type="Rhea" id="RHEA-COMP:9863"/>
        <dbReference type="Rhea" id="RHEA-COMP:11604"/>
        <dbReference type="ChEBI" id="CHEBI:15378"/>
        <dbReference type="ChEBI" id="CHEBI:29999"/>
        <dbReference type="ChEBI" id="CHEBI:30616"/>
        <dbReference type="ChEBI" id="CHEBI:83421"/>
        <dbReference type="ChEBI" id="CHEBI:456216"/>
        <dbReference type="EC" id="2.7.11.1"/>
    </reaction>
</comment>
<feature type="compositionally biased region" description="Low complexity" evidence="12">
    <location>
        <begin position="487"/>
        <end position="497"/>
    </location>
</feature>
<comment type="catalytic activity">
    <reaction evidence="9">
        <text>L-threonyl-[protein] + ATP = O-phospho-L-threonyl-[protein] + ADP + H(+)</text>
        <dbReference type="Rhea" id="RHEA:46608"/>
        <dbReference type="Rhea" id="RHEA-COMP:11060"/>
        <dbReference type="Rhea" id="RHEA-COMP:11605"/>
        <dbReference type="ChEBI" id="CHEBI:15378"/>
        <dbReference type="ChEBI" id="CHEBI:30013"/>
        <dbReference type="ChEBI" id="CHEBI:30616"/>
        <dbReference type="ChEBI" id="CHEBI:61977"/>
        <dbReference type="ChEBI" id="CHEBI:456216"/>
        <dbReference type="EC" id="2.7.11.1"/>
    </reaction>
</comment>
<dbReference type="InterPro" id="IPR008271">
    <property type="entry name" value="Ser/Thr_kinase_AS"/>
</dbReference>
<dbReference type="CDD" id="cd14003">
    <property type="entry name" value="STKc_AMPK-like"/>
    <property type="match status" value="1"/>
</dbReference>
<keyword evidence="6 11" id="KW-0547">Nucleotide-binding</keyword>
<dbReference type="EC" id="2.7.11.1" evidence="2"/>
<evidence type="ECO:0000313" key="15">
    <source>
        <dbReference type="EMBL" id="KAJ3435558.1"/>
    </source>
</evidence>
<evidence type="ECO:0000256" key="1">
    <source>
        <dbReference type="ARBA" id="ARBA00004496"/>
    </source>
</evidence>
<feature type="binding site" evidence="11">
    <location>
        <position position="38"/>
    </location>
    <ligand>
        <name>ATP</name>
        <dbReference type="ChEBI" id="CHEBI:30616"/>
    </ligand>
</feature>
<dbReference type="GO" id="GO:0005524">
    <property type="term" value="F:ATP binding"/>
    <property type="evidence" value="ECO:0007669"/>
    <property type="project" value="UniProtKB-UniRule"/>
</dbReference>
<dbReference type="InterPro" id="IPR000719">
    <property type="entry name" value="Prot_kinase_dom"/>
</dbReference>
<protein>
    <recommendedName>
        <fullName evidence="2">non-specific serine/threonine protein kinase</fullName>
        <ecNumber evidence="2">2.7.11.1</ecNumber>
    </recommendedName>
</protein>
<dbReference type="PANTHER" id="PTHR24346">
    <property type="entry name" value="MAP/MICROTUBULE AFFINITY-REGULATING KINASE"/>
    <property type="match status" value="1"/>
</dbReference>
<feature type="domain" description="KA1" evidence="14">
    <location>
        <begin position="603"/>
        <end position="653"/>
    </location>
</feature>
<dbReference type="GO" id="GO:0004674">
    <property type="term" value="F:protein serine/threonine kinase activity"/>
    <property type="evidence" value="ECO:0007669"/>
    <property type="project" value="UniProtKB-KW"/>
</dbReference>
<evidence type="ECO:0000256" key="11">
    <source>
        <dbReference type="PROSITE-ProRule" id="PRU10141"/>
    </source>
</evidence>
<dbReference type="PROSITE" id="PS00107">
    <property type="entry name" value="PROTEIN_KINASE_ATP"/>
    <property type="match status" value="1"/>
</dbReference>
<dbReference type="SMART" id="SM00220">
    <property type="entry name" value="S_TKc"/>
    <property type="match status" value="1"/>
</dbReference>
<evidence type="ECO:0000256" key="12">
    <source>
        <dbReference type="SAM" id="MobiDB-lite"/>
    </source>
</evidence>
<dbReference type="InterPro" id="IPR011009">
    <property type="entry name" value="Kinase-like_dom_sf"/>
</dbReference>
<dbReference type="SUPFAM" id="SSF103243">
    <property type="entry name" value="KA1-like"/>
    <property type="match status" value="1"/>
</dbReference>
<dbReference type="InterPro" id="IPR017441">
    <property type="entry name" value="Protein_kinase_ATP_BS"/>
</dbReference>
<evidence type="ECO:0000256" key="8">
    <source>
        <dbReference type="ARBA" id="ARBA00022840"/>
    </source>
</evidence>
<dbReference type="GO" id="GO:0035556">
    <property type="term" value="P:intracellular signal transduction"/>
    <property type="evidence" value="ECO:0007669"/>
    <property type="project" value="TreeGrafter"/>
</dbReference>
<dbReference type="FunFam" id="1.10.510.10:FF:001222">
    <property type="entry name" value="Serine/threonine-protein kinase ppk25"/>
    <property type="match status" value="1"/>
</dbReference>
<dbReference type="PROSITE" id="PS50011">
    <property type="entry name" value="PROTEIN_KINASE_DOM"/>
    <property type="match status" value="1"/>
</dbReference>
<feature type="compositionally biased region" description="Basic and acidic residues" evidence="12">
    <location>
        <begin position="463"/>
        <end position="478"/>
    </location>
</feature>
<dbReference type="EMBL" id="JANTQA010000040">
    <property type="protein sequence ID" value="KAJ3435558.1"/>
    <property type="molecule type" value="Genomic_DNA"/>
</dbReference>
<dbReference type="PROSITE" id="PS50032">
    <property type="entry name" value="KA1"/>
    <property type="match status" value="1"/>
</dbReference>
<keyword evidence="3" id="KW-0963">Cytoplasm</keyword>
<reference evidence="15" key="1">
    <citation type="submission" date="2022-08" db="EMBL/GenBank/DDBJ databases">
        <title>Novel sulphate-reducing endosymbionts in the free-living metamonad Anaeramoeba.</title>
        <authorList>
            <person name="Jerlstrom-Hultqvist J."/>
            <person name="Cepicka I."/>
            <person name="Gallot-Lavallee L."/>
            <person name="Salas-Leiva D."/>
            <person name="Curtis B.A."/>
            <person name="Zahonova K."/>
            <person name="Pipaliya S."/>
            <person name="Dacks J."/>
            <person name="Roger A.J."/>
        </authorList>
    </citation>
    <scope>NUCLEOTIDE SEQUENCE</scope>
    <source>
        <strain evidence="15">Busselton2</strain>
    </source>
</reference>
<dbReference type="Gene3D" id="3.30.310.80">
    <property type="entry name" value="Kinase associated domain 1, KA1"/>
    <property type="match status" value="1"/>
</dbReference>
<dbReference type="SUPFAM" id="SSF56112">
    <property type="entry name" value="Protein kinase-like (PK-like)"/>
    <property type="match status" value="1"/>
</dbReference>
<dbReference type="AlphaFoldDB" id="A0AAV7Z617"/>
<evidence type="ECO:0000256" key="4">
    <source>
        <dbReference type="ARBA" id="ARBA00022527"/>
    </source>
</evidence>
<dbReference type="FunFam" id="3.30.200.20:FF:000042">
    <property type="entry name" value="Aurora kinase A"/>
    <property type="match status" value="1"/>
</dbReference>
<proteinExistence type="predicted"/>
<evidence type="ECO:0000256" key="3">
    <source>
        <dbReference type="ARBA" id="ARBA00022490"/>
    </source>
</evidence>
<evidence type="ECO:0000259" key="13">
    <source>
        <dbReference type="PROSITE" id="PS50011"/>
    </source>
</evidence>